<keyword evidence="5 14" id="KW-0846">Cobalamin</keyword>
<dbReference type="InterPro" id="IPR050862">
    <property type="entry name" value="RdRp_reductase_class-2"/>
</dbReference>
<dbReference type="GO" id="GO:0004748">
    <property type="term" value="F:ribonucleoside-diphosphate reductase activity, thioredoxin disulfide as acceptor"/>
    <property type="evidence" value="ECO:0007669"/>
    <property type="project" value="UniProtKB-EC"/>
</dbReference>
<evidence type="ECO:0000259" key="15">
    <source>
        <dbReference type="Pfam" id="PF00317"/>
    </source>
</evidence>
<dbReference type="UniPathway" id="UPA00326"/>
<gene>
    <name evidence="19" type="ORF">ENT96_00375</name>
    <name evidence="18" type="ORF">ENU72_03215</name>
</gene>
<accession>A0A7V4ABB4</accession>
<dbReference type="InterPro" id="IPR000788">
    <property type="entry name" value="RNR_lg_C"/>
</dbReference>
<feature type="domain" description="Ribonucleotide reductase large subunit C-terminal" evidence="16">
    <location>
        <begin position="425"/>
        <end position="570"/>
    </location>
</feature>
<dbReference type="InterPro" id="IPR013344">
    <property type="entry name" value="RNR_NrdJ/NrdZ"/>
</dbReference>
<evidence type="ECO:0000256" key="10">
    <source>
        <dbReference type="ARBA" id="ARBA00023157"/>
    </source>
</evidence>
<name>A0A7V4ABB4_UNCW3</name>
<protein>
    <recommendedName>
        <fullName evidence="4 14">Vitamin B12-dependent ribonucleotide reductase</fullName>
        <ecNumber evidence="3 14">1.17.4.1</ecNumber>
    </recommendedName>
</protein>
<dbReference type="EMBL" id="DTDP01000146">
    <property type="protein sequence ID" value="HGK54016.1"/>
    <property type="molecule type" value="Genomic_DNA"/>
</dbReference>
<feature type="domain" description="Ribonucleotide reductase large subunit N-terminal" evidence="15">
    <location>
        <begin position="5"/>
        <end position="87"/>
    </location>
</feature>
<dbReference type="Pfam" id="PF00317">
    <property type="entry name" value="Ribonuc_red_lgN"/>
    <property type="match status" value="1"/>
</dbReference>
<comment type="function">
    <text evidence="12 14">Catalyzes the reduction of ribonucleotides to deoxyribonucleotides. May function to provide a pool of deoxyribonucleotide precursors for DNA repair during oxygen limitation and/or for immediate growth after restoration of oxygen.</text>
</comment>
<dbReference type="PANTHER" id="PTHR43371:SF1">
    <property type="entry name" value="RIBONUCLEOSIDE-DIPHOSPHATE REDUCTASE"/>
    <property type="match status" value="1"/>
</dbReference>
<keyword evidence="7 14" id="KW-0547">Nucleotide-binding</keyword>
<dbReference type="SUPFAM" id="SSF51998">
    <property type="entry name" value="PFL-like glycyl radical enzymes"/>
    <property type="match status" value="1"/>
</dbReference>
<evidence type="ECO:0000313" key="18">
    <source>
        <dbReference type="EMBL" id="HGK54016.1"/>
    </source>
</evidence>
<comment type="caution">
    <text evidence="19">The sequence shown here is derived from an EMBL/GenBank/DDBJ whole genome shotgun (WGS) entry which is preliminary data.</text>
</comment>
<comment type="cofactor">
    <cofactor evidence="1 14">
        <name>adenosylcob(III)alamin</name>
        <dbReference type="ChEBI" id="CHEBI:18408"/>
    </cofactor>
</comment>
<dbReference type="AlphaFoldDB" id="A0A7V4ABB4"/>
<evidence type="ECO:0000313" key="19">
    <source>
        <dbReference type="EMBL" id="HGM97493.1"/>
    </source>
</evidence>
<dbReference type="InterPro" id="IPR024434">
    <property type="entry name" value="TSCPD_dom"/>
</dbReference>
<evidence type="ECO:0000259" key="16">
    <source>
        <dbReference type="Pfam" id="PF02867"/>
    </source>
</evidence>
<dbReference type="NCBIfam" id="TIGR02504">
    <property type="entry name" value="NrdJ_Z"/>
    <property type="match status" value="1"/>
</dbReference>
<evidence type="ECO:0000256" key="1">
    <source>
        <dbReference type="ARBA" id="ARBA00001922"/>
    </source>
</evidence>
<dbReference type="PRINTS" id="PR01183">
    <property type="entry name" value="RIBORDTASEM1"/>
</dbReference>
<dbReference type="GO" id="GO:0009263">
    <property type="term" value="P:deoxyribonucleotide biosynthetic process"/>
    <property type="evidence" value="ECO:0007669"/>
    <property type="project" value="UniProtKB-KW"/>
</dbReference>
<evidence type="ECO:0000256" key="4">
    <source>
        <dbReference type="ARBA" id="ARBA00014409"/>
    </source>
</evidence>
<dbReference type="InterPro" id="IPR013509">
    <property type="entry name" value="RNR_lsu_N"/>
</dbReference>
<dbReference type="Pfam" id="PF02867">
    <property type="entry name" value="Ribonuc_red_lgC"/>
    <property type="match status" value="2"/>
</dbReference>
<evidence type="ECO:0000256" key="6">
    <source>
        <dbReference type="ARBA" id="ARBA00022634"/>
    </source>
</evidence>
<keyword evidence="8 14" id="KW-0560">Oxidoreductase</keyword>
<keyword evidence="10" id="KW-1015">Disulfide bond</keyword>
<evidence type="ECO:0000256" key="13">
    <source>
        <dbReference type="ARBA" id="ARBA00047754"/>
    </source>
</evidence>
<dbReference type="Gene3D" id="3.20.70.20">
    <property type="match status" value="1"/>
</dbReference>
<dbReference type="InterPro" id="IPR008926">
    <property type="entry name" value="RNR_R1-su_N"/>
</dbReference>
<dbReference type="GO" id="GO:0005524">
    <property type="term" value="F:ATP binding"/>
    <property type="evidence" value="ECO:0007669"/>
    <property type="project" value="InterPro"/>
</dbReference>
<keyword evidence="9" id="KW-0215">Deoxyribonucleotide synthesis</keyword>
<feature type="domain" description="TSCPD" evidence="17">
    <location>
        <begin position="598"/>
        <end position="702"/>
    </location>
</feature>
<comment type="catalytic activity">
    <reaction evidence="13 14">
        <text>a 2'-deoxyribonucleoside 5'-diphosphate + [thioredoxin]-disulfide + H2O = a ribonucleoside 5'-diphosphate + [thioredoxin]-dithiol</text>
        <dbReference type="Rhea" id="RHEA:23252"/>
        <dbReference type="Rhea" id="RHEA-COMP:10698"/>
        <dbReference type="Rhea" id="RHEA-COMP:10700"/>
        <dbReference type="ChEBI" id="CHEBI:15377"/>
        <dbReference type="ChEBI" id="CHEBI:29950"/>
        <dbReference type="ChEBI" id="CHEBI:50058"/>
        <dbReference type="ChEBI" id="CHEBI:57930"/>
        <dbReference type="ChEBI" id="CHEBI:73316"/>
        <dbReference type="EC" id="1.17.4.1"/>
    </reaction>
</comment>
<feature type="domain" description="Ribonucleotide reductase large subunit C-terminal" evidence="16">
    <location>
        <begin position="90"/>
        <end position="417"/>
    </location>
</feature>
<evidence type="ECO:0000256" key="14">
    <source>
        <dbReference type="RuleBase" id="RU364064"/>
    </source>
</evidence>
<dbReference type="CDD" id="cd02888">
    <property type="entry name" value="RNR_II_dimer"/>
    <property type="match status" value="1"/>
</dbReference>
<evidence type="ECO:0000256" key="12">
    <source>
        <dbReference type="ARBA" id="ARBA00025437"/>
    </source>
</evidence>
<evidence type="ECO:0000256" key="8">
    <source>
        <dbReference type="ARBA" id="ARBA00023002"/>
    </source>
</evidence>
<evidence type="ECO:0000256" key="5">
    <source>
        <dbReference type="ARBA" id="ARBA00022628"/>
    </source>
</evidence>
<proteinExistence type="inferred from homology"/>
<dbReference type="NCBIfam" id="NF006417">
    <property type="entry name" value="PRK08665.1"/>
    <property type="match status" value="1"/>
</dbReference>
<dbReference type="PANTHER" id="PTHR43371">
    <property type="entry name" value="VITAMIN B12-DEPENDENT RIBONUCLEOTIDE REDUCTASE"/>
    <property type="match status" value="1"/>
</dbReference>
<keyword evidence="11 14" id="KW-0170">Cobalt</keyword>
<dbReference type="GO" id="GO:0071897">
    <property type="term" value="P:DNA biosynthetic process"/>
    <property type="evidence" value="ECO:0007669"/>
    <property type="project" value="UniProtKB-KW"/>
</dbReference>
<evidence type="ECO:0000259" key="17">
    <source>
        <dbReference type="Pfam" id="PF12637"/>
    </source>
</evidence>
<evidence type="ECO:0000256" key="2">
    <source>
        <dbReference type="ARBA" id="ARBA00007405"/>
    </source>
</evidence>
<organism evidence="19">
    <name type="scientific">candidate division WOR-3 bacterium</name>
    <dbReference type="NCBI Taxonomy" id="2052148"/>
    <lineage>
        <taxon>Bacteria</taxon>
        <taxon>Bacteria division WOR-3</taxon>
    </lineage>
</organism>
<sequence length="754" mass="84755">MKKLNLSENALKVLEKRYLRRNERGEIIETPEELFRRVAKAIAEVDKDYPAFKNKVSKIEEKFYEIMAQGYFLPNSPTLMNAGTPLGQLSACFVLPVEDSMEGIFETLKHTAIIHKTGGGTGFSFSRLRPKGDIVRTTGQIASGPVSFMKVFNAATEAVKQGGRRRGANMGVLSVHHPDIFEFITCKDDVKEITNFNISVTVTEKFMKALLNDEEYELINPRTGEPVKRIKAKEIFEKIAYQAWKNGEPGIIFIDRINETHTLRGLGEIEATNPCGEKPLLPYESCNLGSINVAKFFKGTPWYLIERRSARWEEVKNKFDWDKFGEVIDISVHFLDNVVDANVYPLKEIEEITKKNRKIGLGIMGFADLLYMLGIPYKSEEAIKAAEEIMKFLQERAHKKSIELGELKGPFPNIDKSIFKGTKRRNAVVTTIAPTGTISMIADTSAGIEPNFSLVYVKNVMEGERLLYINKYFEQAAIQYGFYSQELMEEISKVPSIKSFEEIPDFVREIFDTTFDVPFEQHVRIQAAFQKYTEDAVSKTINMPESATVDDVKRAFLLAYELGCKGITVYRTGSRPGQVYETPLKKEEEKKIGILRPRPRPKVVSGKTYKMPSGLGTLYITINEDEEGLLEVFVQVGKSGGHANALTEAIGRLISLALRSGVSPVEVVKQLKGIRSANPVWEDGEVYFSIPDAIAKVLEKHMGKGEQLKIFPEPKRKIEREIKPSGEICPECGAALVIMEDCATCLSCGYSKCD</sequence>
<evidence type="ECO:0000256" key="11">
    <source>
        <dbReference type="ARBA" id="ARBA00023285"/>
    </source>
</evidence>
<dbReference type="EC" id="1.17.4.1" evidence="3 14"/>
<keyword evidence="6 14" id="KW-0237">DNA synthesis</keyword>
<dbReference type="SUPFAM" id="SSF48168">
    <property type="entry name" value="R1 subunit of ribonucleotide reductase, N-terminal domain"/>
    <property type="match status" value="1"/>
</dbReference>
<reference evidence="19" key="1">
    <citation type="journal article" date="2020" name="mSystems">
        <title>Genome- and Community-Level Interaction Insights into Carbon Utilization and Element Cycling Functions of Hydrothermarchaeota in Hydrothermal Sediment.</title>
        <authorList>
            <person name="Zhou Z."/>
            <person name="Liu Y."/>
            <person name="Xu W."/>
            <person name="Pan J."/>
            <person name="Luo Z.H."/>
            <person name="Li M."/>
        </authorList>
    </citation>
    <scope>NUCLEOTIDE SEQUENCE [LARGE SCALE GENOMIC DNA]</scope>
    <source>
        <strain evidence="19">SpSt-626</strain>
        <strain evidence="18">SpSt-695</strain>
    </source>
</reference>
<dbReference type="GO" id="GO:0031419">
    <property type="term" value="F:cobalamin binding"/>
    <property type="evidence" value="ECO:0007669"/>
    <property type="project" value="UniProtKB-KW"/>
</dbReference>
<evidence type="ECO:0000256" key="3">
    <source>
        <dbReference type="ARBA" id="ARBA00012274"/>
    </source>
</evidence>
<dbReference type="Pfam" id="PF12637">
    <property type="entry name" value="TSCPD"/>
    <property type="match status" value="1"/>
</dbReference>
<evidence type="ECO:0000256" key="9">
    <source>
        <dbReference type="ARBA" id="ARBA00023116"/>
    </source>
</evidence>
<comment type="similarity">
    <text evidence="2 14">Belongs to the ribonucleoside diphosphate reductase class-2 family.</text>
</comment>
<dbReference type="EMBL" id="DTAR01000034">
    <property type="protein sequence ID" value="HGM97493.1"/>
    <property type="molecule type" value="Genomic_DNA"/>
</dbReference>
<evidence type="ECO:0000256" key="7">
    <source>
        <dbReference type="ARBA" id="ARBA00022741"/>
    </source>
</evidence>